<evidence type="ECO:0000259" key="2">
    <source>
        <dbReference type="Pfam" id="PF01757"/>
    </source>
</evidence>
<feature type="transmembrane region" description="Helical" evidence="1">
    <location>
        <begin position="374"/>
        <end position="394"/>
    </location>
</feature>
<reference evidence="3 4" key="1">
    <citation type="submission" date="2018-10" db="EMBL/GenBank/DDBJ databases">
        <title>Fifty Aureobasidium pullulans genomes reveal a recombining polyextremotolerant generalist.</title>
        <authorList>
            <person name="Gostincar C."/>
            <person name="Turk M."/>
            <person name="Zajc J."/>
            <person name="Gunde-Cimerman N."/>
        </authorList>
    </citation>
    <scope>NUCLEOTIDE SEQUENCE [LARGE SCALE GENOMIC DNA]</scope>
    <source>
        <strain evidence="3 4">EXF-6604</strain>
    </source>
</reference>
<feature type="transmembrane region" description="Helical" evidence="1">
    <location>
        <begin position="154"/>
        <end position="175"/>
    </location>
</feature>
<dbReference type="PANTHER" id="PTHR23028">
    <property type="entry name" value="ACETYLTRANSFERASE"/>
    <property type="match status" value="1"/>
</dbReference>
<evidence type="ECO:0000313" key="4">
    <source>
        <dbReference type="Proteomes" id="UP000306584"/>
    </source>
</evidence>
<evidence type="ECO:0000256" key="1">
    <source>
        <dbReference type="SAM" id="Phobius"/>
    </source>
</evidence>
<dbReference type="Proteomes" id="UP000306584">
    <property type="component" value="Unassembled WGS sequence"/>
</dbReference>
<protein>
    <recommendedName>
        <fullName evidence="2">Acyltransferase 3 domain-containing protein</fullName>
    </recommendedName>
</protein>
<dbReference type="EMBL" id="QZBD01000037">
    <property type="protein sequence ID" value="THY34789.1"/>
    <property type="molecule type" value="Genomic_DNA"/>
</dbReference>
<keyword evidence="1" id="KW-1133">Transmembrane helix</keyword>
<dbReference type="GO" id="GO:0016747">
    <property type="term" value="F:acyltransferase activity, transferring groups other than amino-acyl groups"/>
    <property type="evidence" value="ECO:0007669"/>
    <property type="project" value="InterPro"/>
</dbReference>
<dbReference type="PANTHER" id="PTHR23028:SF134">
    <property type="entry name" value="PUTATIVE (AFU_ORTHOLOGUE AFUA_4G08520)-RELATED"/>
    <property type="match status" value="1"/>
</dbReference>
<feature type="transmembrane region" description="Helical" evidence="1">
    <location>
        <begin position="406"/>
        <end position="427"/>
    </location>
</feature>
<feature type="domain" description="Acyltransferase 3" evidence="2">
    <location>
        <begin position="53"/>
        <end position="467"/>
    </location>
</feature>
<proteinExistence type="predicted"/>
<dbReference type="InterPro" id="IPR050879">
    <property type="entry name" value="Acyltransferase_3"/>
</dbReference>
<feature type="transmembrane region" description="Helical" evidence="1">
    <location>
        <begin position="447"/>
        <end position="467"/>
    </location>
</feature>
<gene>
    <name evidence="3" type="ORF">D6D01_01887</name>
</gene>
<name>A0A4S9LXT1_AURPU</name>
<feature type="transmembrane region" description="Helical" evidence="1">
    <location>
        <begin position="245"/>
        <end position="263"/>
    </location>
</feature>
<keyword evidence="1" id="KW-0472">Membrane</keyword>
<keyword evidence="1" id="KW-0812">Transmembrane</keyword>
<dbReference type="AlphaFoldDB" id="A0A4S9LXT1"/>
<dbReference type="InterPro" id="IPR002656">
    <property type="entry name" value="Acyl_transf_3_dom"/>
</dbReference>
<dbReference type="Pfam" id="PF01757">
    <property type="entry name" value="Acyl_transf_3"/>
    <property type="match status" value="1"/>
</dbReference>
<sequence length="507" mass="58493">MAFWPLLSVIINKMLLGEKEKKLSGFLLALLPSFLHHLVVDVPYKPTRISPTAWLDGARGWAAFCVFLRHFEFTYHRAGARSYGTVKDPKFPNENRHLLQLPILRLLYSGEAMVAIFFVISGYALSLKALKLIRKSSHDQLMRTLTSSILRRPFRLYLPCLVSTLVVFIALRIGIYDGPNAIAGPEDTFRKIFLGWAHDPQPQILPTFWEQARDWTHENLRLFDIFTHKHWPESRYDVHLWTIPQEFRCSMVLFLTIAGLALVRTRVRMITLALLVACSFQADAWELSAFWSGALIAEANLIRQEQKDNRVKVDPFSDEEEKPRSQWSTALTYCGFVLSLFLLSYPFQEAEFAPGYSTLSKLIPSGLRKEERYRFWHCIGAMLMIYTTSLDGLLQTFFNNSLSRYLGNISFALYLMHGFTLKTIGYVSVYNFWKITGKETLFQYESGFVLGGCVVIPLTIWAADLFWRGVDVPIVKFTRWFEQSLLPYADENSDPLLIEKSPREHQP</sequence>
<organism evidence="3 4">
    <name type="scientific">Aureobasidium pullulans</name>
    <name type="common">Black yeast</name>
    <name type="synonym">Pullularia pullulans</name>
    <dbReference type="NCBI Taxonomy" id="5580"/>
    <lineage>
        <taxon>Eukaryota</taxon>
        <taxon>Fungi</taxon>
        <taxon>Dikarya</taxon>
        <taxon>Ascomycota</taxon>
        <taxon>Pezizomycotina</taxon>
        <taxon>Dothideomycetes</taxon>
        <taxon>Dothideomycetidae</taxon>
        <taxon>Dothideales</taxon>
        <taxon>Saccotheciaceae</taxon>
        <taxon>Aureobasidium</taxon>
    </lineage>
</organism>
<feature type="transmembrane region" description="Helical" evidence="1">
    <location>
        <begin position="112"/>
        <end position="133"/>
    </location>
</feature>
<comment type="caution">
    <text evidence="3">The sequence shown here is derived from an EMBL/GenBank/DDBJ whole genome shotgun (WGS) entry which is preliminary data.</text>
</comment>
<evidence type="ECO:0000313" key="3">
    <source>
        <dbReference type="EMBL" id="THY34789.1"/>
    </source>
</evidence>
<accession>A0A4S9LXT1</accession>